<keyword evidence="1" id="KW-0812">Transmembrane</keyword>
<dbReference type="Proteomes" id="UP000526734">
    <property type="component" value="Unassembled WGS sequence"/>
</dbReference>
<gene>
    <name evidence="2" type="ORF">H4281_28895</name>
</gene>
<reference evidence="2 3" key="1">
    <citation type="submission" date="2020-08" db="EMBL/GenBank/DDBJ databases">
        <title>Amycolatopsis sp. nov. DR6-1 isolated from Dendrobium heterocarpum.</title>
        <authorList>
            <person name="Tedsree N."/>
            <person name="Kuncharoen N."/>
            <person name="Likhitwitayawuid K."/>
            <person name="Tanasupawat S."/>
        </authorList>
    </citation>
    <scope>NUCLEOTIDE SEQUENCE [LARGE SCALE GENOMIC DNA]</scope>
    <source>
        <strain evidence="2 3">DR6-1</strain>
    </source>
</reference>
<dbReference type="EMBL" id="JACGZW010000010">
    <property type="protein sequence ID" value="MBB1157182.1"/>
    <property type="molecule type" value="Genomic_DNA"/>
</dbReference>
<proteinExistence type="predicted"/>
<sequence>MSIAKAFATTTAAAEPTSGNLGDAAPAGTKNVSDFVTVQSLTNFAAMTGAVSAAWGGAQRLWNPLHGQWFPFTLCALFGLVSLLASRPGEKALDADGTPLPNQAAPFVRWLQPSFIALVNVFVLYGAVVGAVTAIK</sequence>
<feature type="transmembrane region" description="Helical" evidence="1">
    <location>
        <begin position="69"/>
        <end position="86"/>
    </location>
</feature>
<evidence type="ECO:0000313" key="2">
    <source>
        <dbReference type="EMBL" id="MBB1157182.1"/>
    </source>
</evidence>
<comment type="caution">
    <text evidence="2">The sequence shown here is derived from an EMBL/GenBank/DDBJ whole genome shotgun (WGS) entry which is preliminary data.</text>
</comment>
<feature type="transmembrane region" description="Helical" evidence="1">
    <location>
        <begin position="115"/>
        <end position="135"/>
    </location>
</feature>
<accession>A0A7W3ZDM7</accession>
<evidence type="ECO:0000256" key="1">
    <source>
        <dbReference type="SAM" id="Phobius"/>
    </source>
</evidence>
<keyword evidence="1" id="KW-0472">Membrane</keyword>
<dbReference type="AlphaFoldDB" id="A0A7W3ZDM7"/>
<dbReference type="RefSeq" id="WP_182894057.1">
    <property type="nucleotide sequence ID" value="NZ_JACGZW010000010.1"/>
</dbReference>
<name>A0A7W3ZDM7_9PSEU</name>
<keyword evidence="3" id="KW-1185">Reference proteome</keyword>
<protein>
    <submittedName>
        <fullName evidence="2">Uncharacterized protein</fullName>
    </submittedName>
</protein>
<keyword evidence="1" id="KW-1133">Transmembrane helix</keyword>
<organism evidence="2 3">
    <name type="scientific">Amycolatopsis dendrobii</name>
    <dbReference type="NCBI Taxonomy" id="2760662"/>
    <lineage>
        <taxon>Bacteria</taxon>
        <taxon>Bacillati</taxon>
        <taxon>Actinomycetota</taxon>
        <taxon>Actinomycetes</taxon>
        <taxon>Pseudonocardiales</taxon>
        <taxon>Pseudonocardiaceae</taxon>
        <taxon>Amycolatopsis</taxon>
    </lineage>
</organism>
<evidence type="ECO:0000313" key="3">
    <source>
        <dbReference type="Proteomes" id="UP000526734"/>
    </source>
</evidence>